<dbReference type="GO" id="GO:0005737">
    <property type="term" value="C:cytoplasm"/>
    <property type="evidence" value="ECO:0007669"/>
    <property type="project" value="TreeGrafter"/>
</dbReference>
<comment type="caution">
    <text evidence="15">The sequence shown here is derived from an EMBL/GenBank/DDBJ whole genome shotgun (WGS) entry which is preliminary data.</text>
</comment>
<evidence type="ECO:0000313" key="15">
    <source>
        <dbReference type="EMBL" id="KAK4337202.1"/>
    </source>
</evidence>
<evidence type="ECO:0000256" key="12">
    <source>
        <dbReference type="SAM" id="MobiDB-lite"/>
    </source>
</evidence>
<dbReference type="Pfam" id="PF00282">
    <property type="entry name" value="Pyridoxal_deC"/>
    <property type="match status" value="2"/>
</dbReference>
<keyword evidence="8" id="KW-0456">Lyase</keyword>
<keyword evidence="16" id="KW-1185">Reference proteome</keyword>
<dbReference type="PANTHER" id="PTHR11999">
    <property type="entry name" value="GROUP II PYRIDOXAL-5-PHOSPHATE DECARBOXYLASE"/>
    <property type="match status" value="1"/>
</dbReference>
<evidence type="ECO:0000313" key="16">
    <source>
        <dbReference type="Proteomes" id="UP001291623"/>
    </source>
</evidence>
<evidence type="ECO:0000256" key="8">
    <source>
        <dbReference type="ARBA" id="ARBA00023239"/>
    </source>
</evidence>
<dbReference type="InterPro" id="IPR015422">
    <property type="entry name" value="PyrdxlP-dep_Trfase_small"/>
</dbReference>
<dbReference type="SUPFAM" id="SSF53383">
    <property type="entry name" value="PLP-dependent transferases"/>
    <property type="match status" value="1"/>
</dbReference>
<dbReference type="FunFam" id="3.90.1150.10:FF:000018">
    <property type="entry name" value="Histidine decarboxylase"/>
    <property type="match status" value="1"/>
</dbReference>
<reference evidence="15" key="1">
    <citation type="submission" date="2023-12" db="EMBL/GenBank/DDBJ databases">
        <title>Genome assembly of Anisodus tanguticus.</title>
        <authorList>
            <person name="Wang Y.-J."/>
        </authorList>
    </citation>
    <scope>NUCLEOTIDE SEQUENCE</scope>
    <source>
        <strain evidence="15">KB-2021</strain>
        <tissue evidence="15">Leaf</tissue>
    </source>
</reference>
<dbReference type="InterPro" id="IPR007230">
    <property type="entry name" value="Nup98_auto-Pept-S59_dom"/>
</dbReference>
<name>A0AAE1QS98_9SOLA</name>
<evidence type="ECO:0000256" key="9">
    <source>
        <dbReference type="ARBA" id="ARBA00039946"/>
    </source>
</evidence>
<dbReference type="GO" id="GO:0006548">
    <property type="term" value="P:L-histidine catabolic process"/>
    <property type="evidence" value="ECO:0007669"/>
    <property type="project" value="TreeGrafter"/>
</dbReference>
<feature type="chain" id="PRO_5042088267" description="Histidine decarboxylase" evidence="13">
    <location>
        <begin position="17"/>
        <end position="2065"/>
    </location>
</feature>
<dbReference type="Gene3D" id="1.20.1340.10">
    <property type="entry name" value="dopa decarboxylase, N-terminal domain"/>
    <property type="match status" value="1"/>
</dbReference>
<dbReference type="CDD" id="cd06450">
    <property type="entry name" value="DOPA_deC_like"/>
    <property type="match status" value="1"/>
</dbReference>
<dbReference type="EMBL" id="JAVYJV010000048">
    <property type="protein sequence ID" value="KAK4337202.1"/>
    <property type="molecule type" value="Genomic_DNA"/>
</dbReference>
<protein>
    <recommendedName>
        <fullName evidence="9">Histidine decarboxylase</fullName>
        <ecNumber evidence="4">4.1.1.22</ecNumber>
    </recommendedName>
</protein>
<dbReference type="Pfam" id="PF12110">
    <property type="entry name" value="Nup96"/>
    <property type="match status" value="2"/>
</dbReference>
<feature type="region of interest" description="Disordered" evidence="12">
    <location>
        <begin position="448"/>
        <end position="473"/>
    </location>
</feature>
<evidence type="ECO:0000256" key="11">
    <source>
        <dbReference type="SAM" id="Coils"/>
    </source>
</evidence>
<dbReference type="InterPro" id="IPR036903">
    <property type="entry name" value="Nup98_auto-Pept-S59_dom_sf"/>
</dbReference>
<dbReference type="GO" id="GO:0001694">
    <property type="term" value="P:histamine biosynthetic process"/>
    <property type="evidence" value="ECO:0007669"/>
    <property type="project" value="TreeGrafter"/>
</dbReference>
<dbReference type="EC" id="4.1.1.22" evidence="4"/>
<dbReference type="Pfam" id="PF04096">
    <property type="entry name" value="Nucleoporin2"/>
    <property type="match status" value="1"/>
</dbReference>
<comment type="similarity">
    <text evidence="2">Belongs to the group II decarboxylase family.</text>
</comment>
<evidence type="ECO:0000256" key="13">
    <source>
        <dbReference type="SAM" id="SignalP"/>
    </source>
</evidence>
<dbReference type="PROSITE" id="PS51434">
    <property type="entry name" value="NUP_C"/>
    <property type="match status" value="1"/>
</dbReference>
<dbReference type="GO" id="GO:0005643">
    <property type="term" value="C:nuclear pore"/>
    <property type="evidence" value="ECO:0007669"/>
    <property type="project" value="InterPro"/>
</dbReference>
<dbReference type="PRINTS" id="PR00800">
    <property type="entry name" value="YHDCRBOXLASE"/>
</dbReference>
<dbReference type="GO" id="GO:0017056">
    <property type="term" value="F:structural constituent of nuclear pore"/>
    <property type="evidence" value="ECO:0007669"/>
    <property type="project" value="InterPro"/>
</dbReference>
<feature type="region of interest" description="Disordered" evidence="12">
    <location>
        <begin position="2042"/>
        <end position="2065"/>
    </location>
</feature>
<feature type="signal peptide" evidence="13">
    <location>
        <begin position="1"/>
        <end position="16"/>
    </location>
</feature>
<keyword evidence="13" id="KW-0732">Signal</keyword>
<dbReference type="Gene3D" id="3.40.640.10">
    <property type="entry name" value="Type I PLP-dependent aspartate aminotransferase-like (Major domain)"/>
    <property type="match status" value="1"/>
</dbReference>
<feature type="region of interest" description="Disordered" evidence="12">
    <location>
        <begin position="28"/>
        <end position="86"/>
    </location>
</feature>
<accession>A0AAE1QS98</accession>
<keyword evidence="6" id="KW-0210">Decarboxylase</keyword>
<feature type="compositionally biased region" description="Low complexity" evidence="12">
    <location>
        <begin position="28"/>
        <end position="69"/>
    </location>
</feature>
<dbReference type="InterPro" id="IPR002129">
    <property type="entry name" value="PyrdxlP-dep_de-COase"/>
</dbReference>
<dbReference type="Gene3D" id="3.90.1150.10">
    <property type="entry name" value="Aspartate Aminotransferase, domain 1"/>
    <property type="match status" value="1"/>
</dbReference>
<dbReference type="InterPro" id="IPR015424">
    <property type="entry name" value="PyrdxlP-dep_Trfase"/>
</dbReference>
<organism evidence="15 16">
    <name type="scientific">Anisodus tanguticus</name>
    <dbReference type="NCBI Taxonomy" id="243964"/>
    <lineage>
        <taxon>Eukaryota</taxon>
        <taxon>Viridiplantae</taxon>
        <taxon>Streptophyta</taxon>
        <taxon>Embryophyta</taxon>
        <taxon>Tracheophyta</taxon>
        <taxon>Spermatophyta</taxon>
        <taxon>Magnoliopsida</taxon>
        <taxon>eudicotyledons</taxon>
        <taxon>Gunneridae</taxon>
        <taxon>Pentapetalae</taxon>
        <taxon>asterids</taxon>
        <taxon>lamiids</taxon>
        <taxon>Solanales</taxon>
        <taxon>Solanaceae</taxon>
        <taxon>Solanoideae</taxon>
        <taxon>Hyoscyameae</taxon>
        <taxon>Anisodus</taxon>
    </lineage>
</organism>
<evidence type="ECO:0000256" key="3">
    <source>
        <dbReference type="ARBA" id="ARBA00011738"/>
    </source>
</evidence>
<keyword evidence="7 10" id="KW-0663">Pyridoxal phosphate</keyword>
<evidence type="ECO:0000256" key="10">
    <source>
        <dbReference type="PIRSR" id="PIRSR602129-50"/>
    </source>
</evidence>
<dbReference type="InterPro" id="IPR021967">
    <property type="entry name" value="Nup98_C"/>
</dbReference>
<keyword evidence="11" id="KW-0175">Coiled coil</keyword>
<dbReference type="SUPFAM" id="SSF82215">
    <property type="entry name" value="C-terminal autoproteolytic domain of nucleoporin nup98"/>
    <property type="match status" value="1"/>
</dbReference>
<keyword evidence="5" id="KW-0127">Catecholamine biosynthesis</keyword>
<evidence type="ECO:0000256" key="7">
    <source>
        <dbReference type="ARBA" id="ARBA00022898"/>
    </source>
</evidence>
<dbReference type="GO" id="GO:0004398">
    <property type="term" value="F:histidine decarboxylase activity"/>
    <property type="evidence" value="ECO:0007669"/>
    <property type="project" value="UniProtKB-EC"/>
</dbReference>
<gene>
    <name evidence="15" type="ORF">RND71_043301</name>
</gene>
<proteinExistence type="inferred from homology"/>
<feature type="coiled-coil region" evidence="11">
    <location>
        <begin position="1538"/>
        <end position="1572"/>
    </location>
</feature>
<feature type="compositionally biased region" description="Polar residues" evidence="12">
    <location>
        <begin position="70"/>
        <end position="86"/>
    </location>
</feature>
<dbReference type="GO" id="GO:0030170">
    <property type="term" value="F:pyridoxal phosphate binding"/>
    <property type="evidence" value="ECO:0007669"/>
    <property type="project" value="InterPro"/>
</dbReference>
<sequence>MAAIMLLVMGLAGFLAWQVKLEDKNNQCTSTSNQQRNSSVNSNNVAASTQLSSNSTNNSQAQQQSLQQSPSTVLNNSASGHHYQQPSLSAHFHSGQQNISSQNQPITMAVKQNVNGYSSKVNSNLLIKANVHPQMPGVLVQYPAVPPRYTQNNAFGSATGTTGFGSINQQPQNSLFGNSTAGFGSTNTTNNLFGQQQTTTPSLFGNAVTTQPQSSVFGNSTANTEELRYEDYQAGRKGTAASPMFGSSNTQTGGLFTSNPSTSVVPFNSSNTSSSIFNSNKPAFGATTTTATTSIFNTTFNKSFGTTGNSFGTTQSQPIQPTQTSIFGTSNAAATTGFNQNNLFNISSQNNSTSTTVKPFFTATTAPTNSMFQSTSTTNNALSTAKPFFGTSTSTFGAPTSSSSFTFNPTTQAASTTTNSLFSANQGSSLFNMNPATNTQTKSMFNFPSQTTTLNSQSTLNTTNPTGSSLFNTSGLGTTTLGTTSNLFGTMNNNSNSLFGTSNNTTSALGMNQNTNQSGMLSLQQISSPTNQNNNNLLMNRLQSLPYGSSSLFQNKVGTPNSSLKFTTDPKILNQYKVSFTSSSNNQIQKTPTNTLKNTSLLFDGLDDENPDDKKTAFNIFVPRKNIKKLTIKPKDSSTLSTLTEDTINVQTKNSTQSDFTLKLPLNSKQICDSTVNADNTVLEYFRQPPKAYSSTPAANTSVSLPVQSPAQSVILDKSQANRNNQLILNSPETSVNVSLNDSQNYSILGHNSGDCASPVVNTTFSIPKCKVILNRTEYFTIPPLDQLEVDDNTCIVESFTVGRHGYGSIFWEGPLDIYGINLDECVHIRRKEVFVYPDDENKPEEGSGLNRPAQITLHKVWPIDKTTHEVIKDPQRLLRMNYSEKIENATIKFGGFFKEYRPDSGTWVFKVKHFSKYGLIDEDEEDEPMPMQITESSKKENEFEHRQNLNYYPYKEEFENMNSLSKHEIPPFNKNTEYNEFLNLGNSSKQFIEDNFDQQNISQKFYSNDRHFLNFEEDEENEEFENEGMDNLDYPEEIPQLLEWKTLQGDLFISKDLLKIYVLLSGETKYRLSNNFLIDVLDNLTWTQQLSLLLLYSVDNNLEDCINNMTCETNDVEYHLIANHNPLVAMSSAENDLEAWFLHQSLKSYGIIDSDTNSDVIHGLLSSQLMAKNIKWACYVACHITHDLLREYTLTELLFNYVGKLTTEDEDWLKINLRLHNKYIASIKAQFAKSNFDVVTHGEELLECEKWIEAHDVLVESIFPELVINEEYEKLKNLIDKLKPYKEIIPNWYTSGAHLFELARDLLHPDPKSERRKCKLKRLVPHPNSYFMDVKCPAKDVVDFIADYMQNIRDYRVFPAVQPGYMRQLLPDIAPESSESWDKIMIDIKNLVLPGITHWQSPYMHAYFPALNSPASLMGDMIADAFNCLGFTWASSPACTELEVIVMDWLAKAINLPACFMNKQSCGKGGGVIQTTSSEATFVALLCARTQAIRNVKQQQLQQFCAWEHRQQQLELSILKIQKKTQEKNTIQKPQSNNEIELDREMLELSLEELEQQLMQNSKNSPKLEEDSEINSKLVAYCSDQAHSSVEKASLIGLVKLRYVESDEKYSMDLENLEKLICQDKDQNKLIPFFICATLGTTGCCSFDKLRGICKIAKKYNCYVHVDAAYAGSAFICEEFVYLLDGIELVDSFAFNPSKWLNVHFDCTAMWLQNVSALHRTFNVNPLYLKHENTGFAIDYMHWQIPLSRRFRALKLWCVLRNYGINGLKNHIRNSIELSKYFEDLLKKDDRFEIAAPRILGLVVFRLRSGNELTECLLKKLNSDGQIHCVPASLRGRYVIRFTVTSGVTNKNDIERDWSIIQKTATKILLDEQQADTEITESLNKNLNDKKEIFKNSYISKTPKLKKLAAIFGTSLLLCNSPMTPKLVNGSYAAIIENQEIKNEFLRKFGSNSNWQHNFDLGNNSLKRRIKGLMFSDKQYSLDSRLDLVDSIMSSINMGEEKSFVSTGSFKDKKKDVEEADERPSGELGSEYKDISIIRRRRESKMSGARSLSRNWPGQLLSIR</sequence>
<evidence type="ECO:0000256" key="6">
    <source>
        <dbReference type="ARBA" id="ARBA00022793"/>
    </source>
</evidence>
<dbReference type="PANTHER" id="PTHR11999:SF68">
    <property type="entry name" value="HISTIDINE DECARBOXYLASE"/>
    <property type="match status" value="1"/>
</dbReference>
<dbReference type="InterPro" id="IPR010977">
    <property type="entry name" value="Aromatic_deC"/>
</dbReference>
<feature type="modified residue" description="N6-(pyridoxal phosphate)lysine" evidence="10">
    <location>
        <position position="1700"/>
    </location>
</feature>
<dbReference type="Proteomes" id="UP001291623">
    <property type="component" value="Unassembled WGS sequence"/>
</dbReference>
<dbReference type="InterPro" id="IPR015421">
    <property type="entry name" value="PyrdxlP-dep_Trfase_major"/>
</dbReference>
<evidence type="ECO:0000256" key="5">
    <source>
        <dbReference type="ARBA" id="ARBA00022584"/>
    </source>
</evidence>
<comment type="subunit">
    <text evidence="3">Homodimer.</text>
</comment>
<evidence type="ECO:0000259" key="14">
    <source>
        <dbReference type="PROSITE" id="PS51434"/>
    </source>
</evidence>
<dbReference type="Gene3D" id="3.30.1610.10">
    <property type="entry name" value="Peptidase S59, nucleoporin"/>
    <property type="match status" value="1"/>
</dbReference>
<evidence type="ECO:0000256" key="2">
    <source>
        <dbReference type="ARBA" id="ARBA00009533"/>
    </source>
</evidence>
<feature type="domain" description="Peptidase S59" evidence="14">
    <location>
        <begin position="776"/>
        <end position="915"/>
    </location>
</feature>
<evidence type="ECO:0000256" key="4">
    <source>
        <dbReference type="ARBA" id="ARBA00012320"/>
    </source>
</evidence>
<comment type="cofactor">
    <cofactor evidence="1 10">
        <name>pyridoxal 5'-phosphate</name>
        <dbReference type="ChEBI" id="CHEBI:597326"/>
    </cofactor>
</comment>
<dbReference type="GO" id="GO:0042423">
    <property type="term" value="P:catecholamine biosynthetic process"/>
    <property type="evidence" value="ECO:0007669"/>
    <property type="project" value="UniProtKB-KW"/>
</dbReference>
<evidence type="ECO:0000256" key="1">
    <source>
        <dbReference type="ARBA" id="ARBA00001933"/>
    </source>
</evidence>